<organism evidence="5 6">
    <name type="scientific">Vreelandella sulfidaeris</name>
    <dbReference type="NCBI Taxonomy" id="115553"/>
    <lineage>
        <taxon>Bacteria</taxon>
        <taxon>Pseudomonadati</taxon>
        <taxon>Pseudomonadota</taxon>
        <taxon>Gammaproteobacteria</taxon>
        <taxon>Oceanospirillales</taxon>
        <taxon>Halomonadaceae</taxon>
        <taxon>Vreelandella</taxon>
    </lineage>
</organism>
<dbReference type="InterPro" id="IPR050808">
    <property type="entry name" value="Phage_Integrase"/>
</dbReference>
<evidence type="ECO:0000313" key="6">
    <source>
        <dbReference type="Proteomes" id="UP000320231"/>
    </source>
</evidence>
<reference evidence="5 6" key="1">
    <citation type="journal article" date="2019" name="Microbiol. Resour. Announc.">
        <title>Complete Genome Sequence of Halomonas sulfidaeris Strain Esulfide1 Isolated from a Metal Sulfide Rock at a Depth of 2,200 Meters, Obtained Using Nanopore Sequencing.</title>
        <authorList>
            <person name="Saito M."/>
            <person name="Nishigata A."/>
            <person name="Galipon J."/>
            <person name="Arakawa K."/>
        </authorList>
    </citation>
    <scope>NUCLEOTIDE SEQUENCE [LARGE SCALE GENOMIC DNA]</scope>
    <source>
        <strain evidence="5 6">ATCC BAA-803</strain>
    </source>
</reference>
<dbReference type="Proteomes" id="UP000320231">
    <property type="component" value="Chromosome"/>
</dbReference>
<gene>
    <name evidence="5" type="ORF">HSBAA_29080</name>
</gene>
<dbReference type="InterPro" id="IPR025166">
    <property type="entry name" value="Integrase_DNA_bind_dom"/>
</dbReference>
<dbReference type="KEGG" id="hsr:HSBAA_29080"/>
<dbReference type="Gene3D" id="3.30.160.390">
    <property type="entry name" value="Integrase, DNA-binding domain"/>
    <property type="match status" value="1"/>
</dbReference>
<dbReference type="Gene3D" id="1.10.150.130">
    <property type="match status" value="1"/>
</dbReference>
<name>A0A455U645_9GAMM</name>
<dbReference type="EMBL" id="AP019514">
    <property type="protein sequence ID" value="BBI61602.1"/>
    <property type="molecule type" value="Genomic_DNA"/>
</dbReference>
<evidence type="ECO:0000313" key="5">
    <source>
        <dbReference type="EMBL" id="BBI61602.1"/>
    </source>
</evidence>
<evidence type="ECO:0000256" key="3">
    <source>
        <dbReference type="ARBA" id="ARBA00023125"/>
    </source>
</evidence>
<dbReference type="InterPro" id="IPR010998">
    <property type="entry name" value="Integrase_recombinase_N"/>
</dbReference>
<feature type="domain" description="Integrase DNA-binding" evidence="4">
    <location>
        <begin position="12"/>
        <end position="96"/>
    </location>
</feature>
<dbReference type="InterPro" id="IPR038488">
    <property type="entry name" value="Integrase_DNA-bd_sf"/>
</dbReference>
<accession>A0A455U645</accession>
<dbReference type="InterPro" id="IPR011010">
    <property type="entry name" value="DNA_brk_join_enz"/>
</dbReference>
<keyword evidence="3" id="KW-0238">DNA-binding</keyword>
<keyword evidence="2" id="KW-0229">DNA integration</keyword>
<comment type="similarity">
    <text evidence="1">Belongs to the 'phage' integrase family.</text>
</comment>
<dbReference type="PANTHER" id="PTHR30629:SF2">
    <property type="entry name" value="PROPHAGE INTEGRASE INTS-RELATED"/>
    <property type="match status" value="1"/>
</dbReference>
<sequence length="304" mass="34879">MGSLTSLTKKITTTSLTNAKRSQIDRLYDTEIKGFFARFNVDGTATLNFRYRSKVIANRRPVIKIGVWPTLSADMARKTAVKWVERLSNGIEPKFEIERQRQEETAKRKQKALKKASILGTFIDTHYEAHMSRNKRGDQDVSRLKRRFANFLSMDMNELTKVHVYEAQDKAEKSVSFHTFKRDYAVLQGTLNYAVEMEVIKTNPISGVSLKRPKSVADDLMRNDFELGERRALSEQEVVGLFRGLDGYTESMKDMRRRSRLKSQIDICPIGMKLLMSTMSFPLSCLFITPGFEMATCWVCDGNI</sequence>
<dbReference type="Pfam" id="PF13356">
    <property type="entry name" value="Arm-DNA-bind_3"/>
    <property type="match status" value="1"/>
</dbReference>
<proteinExistence type="inferred from homology"/>
<evidence type="ECO:0000259" key="4">
    <source>
        <dbReference type="Pfam" id="PF13356"/>
    </source>
</evidence>
<evidence type="ECO:0000256" key="2">
    <source>
        <dbReference type="ARBA" id="ARBA00022908"/>
    </source>
</evidence>
<evidence type="ECO:0000256" key="1">
    <source>
        <dbReference type="ARBA" id="ARBA00008857"/>
    </source>
</evidence>
<dbReference type="GO" id="GO:0015074">
    <property type="term" value="P:DNA integration"/>
    <property type="evidence" value="ECO:0007669"/>
    <property type="project" value="UniProtKB-KW"/>
</dbReference>
<dbReference type="PANTHER" id="PTHR30629">
    <property type="entry name" value="PROPHAGE INTEGRASE"/>
    <property type="match status" value="1"/>
</dbReference>
<protein>
    <recommendedName>
        <fullName evidence="4">Integrase DNA-binding domain-containing protein</fullName>
    </recommendedName>
</protein>
<dbReference type="SUPFAM" id="SSF56349">
    <property type="entry name" value="DNA breaking-rejoining enzymes"/>
    <property type="match status" value="1"/>
</dbReference>
<dbReference type="GO" id="GO:0003677">
    <property type="term" value="F:DNA binding"/>
    <property type="evidence" value="ECO:0007669"/>
    <property type="project" value="UniProtKB-KW"/>
</dbReference>
<dbReference type="AlphaFoldDB" id="A0A455U645"/>